<protein>
    <submittedName>
        <fullName evidence="3">PIR protein CIR protein</fullName>
    </submittedName>
</protein>
<feature type="compositionally biased region" description="Low complexity" evidence="1">
    <location>
        <begin position="483"/>
        <end position="495"/>
    </location>
</feature>
<evidence type="ECO:0000313" key="4">
    <source>
        <dbReference type="Proteomes" id="UP000515697"/>
    </source>
</evidence>
<keyword evidence="2" id="KW-0472">Membrane</keyword>
<evidence type="ECO:0000256" key="1">
    <source>
        <dbReference type="SAM" id="MobiDB-lite"/>
    </source>
</evidence>
<dbReference type="VEuPathDB" id="PlasmoDB:PVLDE_0800150"/>
<dbReference type="EMBL" id="LR865427">
    <property type="protein sequence ID" value="CAD2099551.1"/>
    <property type="molecule type" value="Genomic_DNA"/>
</dbReference>
<feature type="region of interest" description="Disordered" evidence="1">
    <location>
        <begin position="439"/>
        <end position="520"/>
    </location>
</feature>
<feature type="transmembrane region" description="Helical" evidence="2">
    <location>
        <begin position="642"/>
        <end position="662"/>
    </location>
</feature>
<gene>
    <name evidence="3" type="ORF">PVSEL_0600150</name>
</gene>
<feature type="compositionally biased region" description="Pro residues" evidence="1">
    <location>
        <begin position="468"/>
        <end position="479"/>
    </location>
</feature>
<sequence>MEDQEICKKFLDADKIINGEVEGNLTMYQIINDPEFNKCCDIQTCRTTKEIIGALSAYLFMKARVLATRETEPYGQYDEFFLMWLSDKLFKIAKEDDKSQNIDITLNEAYEQYLKNNIVDSNYLDLSNKINGLEEVNLMHMKHFYKLLNPICKVIAYYNPNDDDISKLIIYSTECYNQYSSLYNSVSKCNSYLHLLDNLKKTYYSFIDSVINKNEKKTELAMRLKTLKTSDGEDDYFAKDFNKFDFSDSKCKLETKLPPEPSQREQLQTQLDPVQPEPKDTSESKKPQKEGSSHQNGQDASKIDPKVSGSENGNPNGESNEPGAPSGGAGDPPSGPNAPSQEGKSDITNPPDQAGTSNTSEGSIDLWSPFFKLILNGKEYFNRASDFVDKNRQRFNDAKDKISSVYNDTVDNLKRVYNASSIYFSVMINSITNQLDQVDAPKLGSSGDNLPQSSDQSKETGDSLPPQSLTPPKDPPPNLPKISSQQNQSPPQLQSTTLQNPQVSPPTQKTIDQLVKSPSSGSILRTPWNIIPTTWNGSGDCKPKINLMSATLLCCTSEQCSLTGISVILILIPIISLIVYKYLSFGSSKKSEKKNMKRVIKLVDGNRKTQIIIKSYDRNKDLKPVINLVDRKKNPLLNIYKLMQADPIPFINLFFLLIFFVYKRKSDFLEL</sequence>
<dbReference type="VEuPathDB" id="PlasmoDB:PVBDA_1000060"/>
<keyword evidence="2" id="KW-1133">Transmembrane helix</keyword>
<dbReference type="VEuPathDB" id="PlasmoDB:PVSEL_0600150"/>
<dbReference type="AlphaFoldDB" id="A0A6V7SK94"/>
<dbReference type="VEuPathDB" id="PlasmoDB:PVLDE_0600060"/>
<reference evidence="3 4" key="1">
    <citation type="submission" date="2020-08" db="EMBL/GenBank/DDBJ databases">
        <authorList>
            <person name="Ramaprasad A."/>
        </authorList>
    </citation>
    <scope>NUCLEOTIDE SEQUENCE [LARGE SCALE GENOMIC DNA]</scope>
</reference>
<feature type="compositionally biased region" description="Polar residues" evidence="1">
    <location>
        <begin position="346"/>
        <end position="362"/>
    </location>
</feature>
<dbReference type="VEuPathDB" id="PlasmoDB:PVVCY_1306990"/>
<feature type="transmembrane region" description="Helical" evidence="2">
    <location>
        <begin position="562"/>
        <end position="583"/>
    </location>
</feature>
<evidence type="ECO:0000256" key="2">
    <source>
        <dbReference type="SAM" id="Phobius"/>
    </source>
</evidence>
<feature type="region of interest" description="Disordered" evidence="1">
    <location>
        <begin position="252"/>
        <end position="363"/>
    </location>
</feature>
<feature type="compositionally biased region" description="Polar residues" evidence="1">
    <location>
        <begin position="496"/>
        <end position="520"/>
    </location>
</feature>
<accession>A0A6V7SK94</accession>
<feature type="compositionally biased region" description="Basic and acidic residues" evidence="1">
    <location>
        <begin position="277"/>
        <end position="292"/>
    </location>
</feature>
<dbReference type="Pfam" id="PF06022">
    <property type="entry name" value="Cir_Bir_Yir"/>
    <property type="match status" value="1"/>
</dbReference>
<dbReference type="VEuPathDB" id="PlasmoDB:PVBDA_0101560"/>
<name>A0A6V7SK94_PLAVN</name>
<feature type="compositionally biased region" description="Polar residues" evidence="1">
    <location>
        <begin position="446"/>
        <end position="455"/>
    </location>
</feature>
<organism evidence="3 4">
    <name type="scientific">Plasmodium vinckei</name>
    <dbReference type="NCBI Taxonomy" id="5860"/>
    <lineage>
        <taxon>Eukaryota</taxon>
        <taxon>Sar</taxon>
        <taxon>Alveolata</taxon>
        <taxon>Apicomplexa</taxon>
        <taxon>Aconoidasida</taxon>
        <taxon>Haemosporida</taxon>
        <taxon>Plasmodiidae</taxon>
        <taxon>Plasmodium</taxon>
        <taxon>Plasmodium (Vinckeia)</taxon>
    </lineage>
</organism>
<dbReference type="Proteomes" id="UP000515697">
    <property type="component" value="Chromosome PVSEL_06"/>
</dbReference>
<proteinExistence type="predicted"/>
<dbReference type="InterPro" id="IPR006477">
    <property type="entry name" value="Yir_bir_cir"/>
</dbReference>
<dbReference type="VEuPathDB" id="PlasmoDB:PVPCR_1104780"/>
<evidence type="ECO:0000313" key="3">
    <source>
        <dbReference type="EMBL" id="CAD2099551.1"/>
    </source>
</evidence>
<keyword evidence="2" id="KW-0812">Transmembrane</keyword>
<feature type="compositionally biased region" description="Low complexity" evidence="1">
    <location>
        <begin position="308"/>
        <end position="324"/>
    </location>
</feature>